<organism evidence="1 2">
    <name type="scientific">Danxiaibacter flavus</name>
    <dbReference type="NCBI Taxonomy" id="3049108"/>
    <lineage>
        <taxon>Bacteria</taxon>
        <taxon>Pseudomonadati</taxon>
        <taxon>Bacteroidota</taxon>
        <taxon>Chitinophagia</taxon>
        <taxon>Chitinophagales</taxon>
        <taxon>Chitinophagaceae</taxon>
        <taxon>Danxiaibacter</taxon>
    </lineage>
</organism>
<comment type="caution">
    <text evidence="1">The sequence shown here is derived from an EMBL/GenBank/DDBJ whole genome shotgun (WGS) entry which is preliminary data.</text>
</comment>
<dbReference type="RefSeq" id="WP_369328556.1">
    <property type="nucleotide sequence ID" value="NZ_JAULBC010000002.1"/>
</dbReference>
<evidence type="ECO:0000313" key="1">
    <source>
        <dbReference type="EMBL" id="MEX6687152.1"/>
    </source>
</evidence>
<dbReference type="Proteomes" id="UP001560573">
    <property type="component" value="Unassembled WGS sequence"/>
</dbReference>
<reference evidence="1 2" key="1">
    <citation type="submission" date="2023-07" db="EMBL/GenBank/DDBJ databases">
        <authorList>
            <person name="Lian W.-H."/>
        </authorList>
    </citation>
    <scope>NUCLEOTIDE SEQUENCE [LARGE SCALE GENOMIC DNA]</scope>
    <source>
        <strain evidence="1 2">SYSU DXS3180</strain>
    </source>
</reference>
<keyword evidence="2" id="KW-1185">Reference proteome</keyword>
<evidence type="ECO:0008006" key="3">
    <source>
        <dbReference type="Google" id="ProtNLM"/>
    </source>
</evidence>
<accession>A0ABV3ZBB8</accession>
<dbReference type="PROSITE" id="PS51257">
    <property type="entry name" value="PROKAR_LIPOPROTEIN"/>
    <property type="match status" value="1"/>
</dbReference>
<gene>
    <name evidence="1" type="ORF">QTN47_06580</name>
</gene>
<proteinExistence type="predicted"/>
<evidence type="ECO:0000313" key="2">
    <source>
        <dbReference type="Proteomes" id="UP001560573"/>
    </source>
</evidence>
<dbReference type="EMBL" id="JAULBC010000002">
    <property type="protein sequence ID" value="MEX6687152.1"/>
    <property type="molecule type" value="Genomic_DNA"/>
</dbReference>
<protein>
    <recommendedName>
        <fullName evidence="3">DUF5004 domain-containing protein</fullName>
    </recommendedName>
</protein>
<name>A0ABV3ZBB8_9BACT</name>
<sequence>MKKQLTILLSLTVLIFSCKKEVNSSTDQPEQTSVDVRAVLTKQPWKLKEIRALLGNTLSYYLRNGQGNTANFDKEYISFKTDNTGTYFNGDSAYKITSWNFKDAALSVVVYNVAYRGDTIPVTWEHLKVTNDSLNYSEFFTRNGQTALSVATRIPSTGTNPQ</sequence>